<keyword evidence="4" id="KW-1185">Reference proteome</keyword>
<feature type="domain" description="TerB-C" evidence="2">
    <location>
        <begin position="986"/>
        <end position="1121"/>
    </location>
</feature>
<gene>
    <name evidence="3" type="ORF">J5V48_08450</name>
</gene>
<dbReference type="InterPro" id="IPR028932">
    <property type="entry name" value="TerB-C"/>
</dbReference>
<evidence type="ECO:0000259" key="2">
    <source>
        <dbReference type="Pfam" id="PF15615"/>
    </source>
</evidence>
<feature type="region of interest" description="Disordered" evidence="1">
    <location>
        <begin position="1022"/>
        <end position="1048"/>
    </location>
</feature>
<dbReference type="Proteomes" id="UP000731465">
    <property type="component" value="Unassembled WGS sequence"/>
</dbReference>
<name>A0ABS7DI00_9GAMM</name>
<evidence type="ECO:0000256" key="1">
    <source>
        <dbReference type="SAM" id="MobiDB-lite"/>
    </source>
</evidence>
<dbReference type="RefSeq" id="WP_219938147.1">
    <property type="nucleotide sequence ID" value="NZ_JAGFNY010000036.1"/>
</dbReference>
<sequence length="1124" mass="129736">MKKDAKYYLSRTNDLPYFMVDNLKELKQQINQTRYIYTTPRDLIQRLELETDLVDFSNNTSSVYLDLNTLLETYGMKLVPGFIPCDIKFDDRIQVTIKPNLNNDEDFSYVQELIKSKRVPTQKDASYIARMSTKIANYNIMLRVFESLHVISKTIDSHLRLELDNILNSLSLPKEGYNYLKTCYSFACLNLNYKCDYQNQNLCFKQLDNKNHLRFISIMAKLAIYNGENFSVDREFPYYDTLLLEIAHQKNLIKEKEKQSKIQAFKDKEFKEHLRARVEAIAKLDEIDKKKSSAGIIISKQQTLGFFEKPVKEEVLLEKSVTKGNYYQKKTVEQKIRKKEYSFFENNSFFPLSSISEKFNFVSKFRYLNTYSMASLKPYLTLAATQKADSHNNNLSFSDVVSKKSEFTNSSFLNNYFFNILNNSKLPVELINTINDLCNSIDIRKTKDSETAILSDNVISSNLDYLHDVLTCVIPDSEKIHYTTNRRALGLTGDTIESRLYAILYFYLVVILKQLINPSGKAELSEYRNELDRIYEKTEDTTLLLIKLLDFLLFKLPYALNDENVSIENLIVQDDDLLLGFYAYPQCIETAINIILAKRKIEMVTDSDISSLFSLMLILLEKDNSNSRSNLIRVPNRSYLFRIRLFIKIIKDNLYRYEKLCSFESLNCSDRNIDEKIFSSFYGINVSYQDSLAAYLANHETFRYLISPLLSHTTLEKISCSRLCFNLNDCIDLTKNILNQNKSLTNAIMNAKSPDLTLRLLSNTLMMKEQLNLIGKLNNLSFDNLNTVIKLIDPKCNPALASCIEKGILNLGLMAVPIEHALSAKERCNLKHHKIIQTEIDNTLSKVLTDEFYEKLASAQNALIIYSYVVVQNNAEKTLVRILKLENQEQEKLAMKFFICLKQLVRGNPRYTNAYYARLARAKEISPTVLTTINYLNELIKEEMRIHPLASYFTNIFKETLKPLLSDISENKTSFADKKKNLTVADFDESKISSKLTESNHIQNVIEAIRITEGSLKDDEFFEPDFKGSDNTDENKDQNNPSVAKLPSSSARSLVDSLVKSGCDVMDLDEFNGLCLSAKYMSKDVAIEEINDFCYEKFDEPLLDVDYEGNTVYITLDILNQMKE</sequence>
<organism evidence="3 4">
    <name type="scientific">Succinivibrio faecicola</name>
    <dbReference type="NCBI Taxonomy" id="2820300"/>
    <lineage>
        <taxon>Bacteria</taxon>
        <taxon>Pseudomonadati</taxon>
        <taxon>Pseudomonadota</taxon>
        <taxon>Gammaproteobacteria</taxon>
        <taxon>Aeromonadales</taxon>
        <taxon>Succinivibrionaceae</taxon>
        <taxon>Succinivibrio</taxon>
    </lineage>
</organism>
<evidence type="ECO:0000313" key="3">
    <source>
        <dbReference type="EMBL" id="MBW7570922.1"/>
    </source>
</evidence>
<reference evidence="3 4" key="1">
    <citation type="submission" date="2021-03" db="EMBL/GenBank/DDBJ databases">
        <title>Succinivibrio sp. nov. isolated from feces of cow.</title>
        <authorList>
            <person name="Choi J.-Y."/>
        </authorList>
    </citation>
    <scope>NUCLEOTIDE SEQUENCE [LARGE SCALE GENOMIC DNA]</scope>
    <source>
        <strain evidence="3 4">AGMB01872</strain>
    </source>
</reference>
<dbReference type="Pfam" id="PF15615">
    <property type="entry name" value="TerB_C"/>
    <property type="match status" value="1"/>
</dbReference>
<feature type="compositionally biased region" description="Polar residues" evidence="1">
    <location>
        <begin position="1038"/>
        <end position="1048"/>
    </location>
</feature>
<protein>
    <recommendedName>
        <fullName evidence="2">TerB-C domain-containing protein</fullName>
    </recommendedName>
</protein>
<proteinExistence type="predicted"/>
<comment type="caution">
    <text evidence="3">The sequence shown here is derived from an EMBL/GenBank/DDBJ whole genome shotgun (WGS) entry which is preliminary data.</text>
</comment>
<evidence type="ECO:0000313" key="4">
    <source>
        <dbReference type="Proteomes" id="UP000731465"/>
    </source>
</evidence>
<dbReference type="EMBL" id="JAGFNY010000036">
    <property type="protein sequence ID" value="MBW7570922.1"/>
    <property type="molecule type" value="Genomic_DNA"/>
</dbReference>
<feature type="compositionally biased region" description="Basic and acidic residues" evidence="1">
    <location>
        <begin position="1022"/>
        <end position="1037"/>
    </location>
</feature>
<accession>A0ABS7DI00</accession>